<organism evidence="4 5">
    <name type="scientific">Daphnia magna</name>
    <dbReference type="NCBI Taxonomy" id="35525"/>
    <lineage>
        <taxon>Eukaryota</taxon>
        <taxon>Metazoa</taxon>
        <taxon>Ecdysozoa</taxon>
        <taxon>Arthropoda</taxon>
        <taxon>Crustacea</taxon>
        <taxon>Branchiopoda</taxon>
        <taxon>Diplostraca</taxon>
        <taxon>Cladocera</taxon>
        <taxon>Anomopoda</taxon>
        <taxon>Daphniidae</taxon>
        <taxon>Daphnia</taxon>
    </lineage>
</organism>
<dbReference type="GO" id="GO:0000176">
    <property type="term" value="C:nuclear exosome (RNase complex)"/>
    <property type="evidence" value="ECO:0007669"/>
    <property type="project" value="TreeGrafter"/>
</dbReference>
<evidence type="ECO:0000313" key="5">
    <source>
        <dbReference type="Proteomes" id="UP000076858"/>
    </source>
</evidence>
<dbReference type="GO" id="GO:0005737">
    <property type="term" value="C:cytoplasm"/>
    <property type="evidence" value="ECO:0007669"/>
    <property type="project" value="TreeGrafter"/>
</dbReference>
<dbReference type="Proteomes" id="UP000076858">
    <property type="component" value="Unassembled WGS sequence"/>
</dbReference>
<dbReference type="Pfam" id="PF14382">
    <property type="entry name" value="ECR1_N"/>
    <property type="match status" value="1"/>
</dbReference>
<reference evidence="4 5" key="1">
    <citation type="submission" date="2016-03" db="EMBL/GenBank/DDBJ databases">
        <title>EvidentialGene: Evidence-directed Construction of Genes on Genomes.</title>
        <authorList>
            <person name="Gilbert D.G."/>
            <person name="Choi J.-H."/>
            <person name="Mockaitis K."/>
            <person name="Colbourne J."/>
            <person name="Pfrender M."/>
        </authorList>
    </citation>
    <scope>NUCLEOTIDE SEQUENCE [LARGE SCALE GENOMIC DNA]</scope>
    <source>
        <strain evidence="4 5">Xinb3</strain>
        <tissue evidence="4">Complete organism</tissue>
    </source>
</reference>
<dbReference type="STRING" id="35525.A0A0P5FAI3"/>
<dbReference type="GO" id="GO:0005730">
    <property type="term" value="C:nucleolus"/>
    <property type="evidence" value="ECO:0007669"/>
    <property type="project" value="UniProtKB-SubCell"/>
</dbReference>
<dbReference type="PANTHER" id="PTHR12686:SF8">
    <property type="entry name" value="EXOSOME COMPLEX COMPONENT CSL4"/>
    <property type="match status" value="1"/>
</dbReference>
<proteinExistence type="predicted"/>
<dbReference type="SUPFAM" id="SSF110324">
    <property type="entry name" value="Ribosomal L27 protein-like"/>
    <property type="match status" value="1"/>
</dbReference>
<dbReference type="InterPro" id="IPR025721">
    <property type="entry name" value="Exosome_cplx_N_dom"/>
</dbReference>
<dbReference type="FunFam" id="2.40.50.140:FF:000198">
    <property type="entry name" value="Exosome complex component CSL4"/>
    <property type="match status" value="1"/>
</dbReference>
<dbReference type="SUPFAM" id="SSF50249">
    <property type="entry name" value="Nucleic acid-binding proteins"/>
    <property type="match status" value="1"/>
</dbReference>
<dbReference type="Gene3D" id="2.40.50.140">
    <property type="entry name" value="Nucleic acid-binding proteins"/>
    <property type="match status" value="1"/>
</dbReference>
<keyword evidence="5" id="KW-1185">Reference proteome</keyword>
<dbReference type="CDD" id="cd05791">
    <property type="entry name" value="S1_CSL4"/>
    <property type="match status" value="1"/>
</dbReference>
<name>A0A0P5FAI3_9CRUS</name>
<keyword evidence="2" id="KW-0963">Cytoplasm</keyword>
<sequence length="212" mass="23610">MTSNENSTHTENKCIISTPGQRLCLAEDKYIGGVGTYTRQGYIMSCLAGVVKITAQPDKRILVEVRSGKEQTVVPSAGDIVTARITQVNPRWARCAILCVKEMVLAEPFRGQLRKEDVRATEKDRVEMYKCFRPNDIILARVLSLGDAHSYVLSTAENELGVVIAYSEEGTPMVPVGWQEMQCPKTYVKEMRKVAKVSPEIISNENIKEATN</sequence>
<keyword evidence="3" id="KW-0271">Exosome</keyword>
<dbReference type="InterPro" id="IPR019495">
    <property type="entry name" value="EXOSC1_C"/>
</dbReference>
<protein>
    <submittedName>
        <fullName evidence="4">Csl4</fullName>
    </submittedName>
</protein>
<gene>
    <name evidence="4" type="ORF">APZ42_023764</name>
</gene>
<dbReference type="PANTHER" id="PTHR12686">
    <property type="entry name" value="3'-5' EXORIBONUCLEASE CSL4-RELATED"/>
    <property type="match status" value="1"/>
</dbReference>
<comment type="subcellular location">
    <subcellularLocation>
        <location evidence="1">Nucleus</location>
        <location evidence="1">Nucleolus</location>
    </subcellularLocation>
</comment>
<evidence type="ECO:0000256" key="1">
    <source>
        <dbReference type="ARBA" id="ARBA00004604"/>
    </source>
</evidence>
<dbReference type="GO" id="GO:0003723">
    <property type="term" value="F:RNA binding"/>
    <property type="evidence" value="ECO:0007669"/>
    <property type="project" value="InterPro"/>
</dbReference>
<dbReference type="InterPro" id="IPR039771">
    <property type="entry name" value="Csl4"/>
</dbReference>
<evidence type="ECO:0000313" key="4">
    <source>
        <dbReference type="EMBL" id="KZS11055.1"/>
    </source>
</evidence>
<dbReference type="OrthoDB" id="440760at2759"/>
<accession>A0A0P5FAI3</accession>
<dbReference type="Gene3D" id="2.40.50.100">
    <property type="match status" value="1"/>
</dbReference>
<evidence type="ECO:0000256" key="3">
    <source>
        <dbReference type="ARBA" id="ARBA00022835"/>
    </source>
</evidence>
<dbReference type="GO" id="GO:0006396">
    <property type="term" value="P:RNA processing"/>
    <property type="evidence" value="ECO:0007669"/>
    <property type="project" value="InterPro"/>
</dbReference>
<dbReference type="AlphaFoldDB" id="A0A0P5FAI3"/>
<dbReference type="Pfam" id="PF10447">
    <property type="entry name" value="EXOSC1"/>
    <property type="match status" value="1"/>
</dbReference>
<dbReference type="EMBL" id="LRGB01001581">
    <property type="protein sequence ID" value="KZS11055.1"/>
    <property type="molecule type" value="Genomic_DNA"/>
</dbReference>
<comment type="caution">
    <text evidence="4">The sequence shown here is derived from an EMBL/GenBank/DDBJ whole genome shotgun (WGS) entry which is preliminary data.</text>
</comment>
<evidence type="ECO:0000256" key="2">
    <source>
        <dbReference type="ARBA" id="ARBA00022490"/>
    </source>
</evidence>
<dbReference type="InterPro" id="IPR012340">
    <property type="entry name" value="NA-bd_OB-fold"/>
</dbReference>